<name>A0A8D5JLG5_9PROT</name>
<evidence type="ECO:0000313" key="5">
    <source>
        <dbReference type="Proteomes" id="UP000826722"/>
    </source>
</evidence>
<reference evidence="4" key="1">
    <citation type="journal article" date="2021" name="Arch. Microbiol.">
        <title>Methyloradius palustris gen. nov., sp. nov., a methanol-oxidizing bacterium isolated from snow.</title>
        <authorList>
            <person name="Miyadera T."/>
            <person name="Kojima H."/>
            <person name="Fukui M."/>
        </authorList>
    </citation>
    <scope>NUCLEOTIDE SEQUENCE</scope>
    <source>
        <strain evidence="4">Zm11</strain>
    </source>
</reference>
<dbReference type="SUPFAM" id="SSF53474">
    <property type="entry name" value="alpha/beta-Hydrolases"/>
    <property type="match status" value="1"/>
</dbReference>
<accession>A0A8D5JLG5</accession>
<dbReference type="InterPro" id="IPR050300">
    <property type="entry name" value="GDXG_lipolytic_enzyme"/>
</dbReference>
<keyword evidence="1" id="KW-0378">Hydrolase</keyword>
<evidence type="ECO:0000256" key="2">
    <source>
        <dbReference type="SAM" id="SignalP"/>
    </source>
</evidence>
<keyword evidence="2" id="KW-0732">Signal</keyword>
<dbReference type="AlphaFoldDB" id="A0A8D5JLG5"/>
<evidence type="ECO:0000313" key="4">
    <source>
        <dbReference type="EMBL" id="BCM24850.1"/>
    </source>
</evidence>
<evidence type="ECO:0000259" key="3">
    <source>
        <dbReference type="Pfam" id="PF20434"/>
    </source>
</evidence>
<proteinExistence type="predicted"/>
<sequence>MTMTSANKLLITLLSSVAVAFTTACSPVKTLNAIIPSDGYTLAKGIAYGALPRQKLDVYIPRSKDSVAKPIVVFFYGGSWDSGDRADYKFVAEALTSKGFVVVIPDYRVYPEVVFPEFVFDAAKAVKWAKDNAEKYNGDHNKVFLAGHSAGAHIAAMLTLDSQYLASVDLKPKDFLGMIGLAGPYDFLPVKTDRLRTILGPEDQRWKSQPINFVKGDNPPMLLMVGLKDDTVWPRNTFNLAAKIKEAGGPVEVLQYPDYSHIEMVAKLAKPFRKKDDLLDAITNFIESHTVASASN</sequence>
<keyword evidence="5" id="KW-1185">Reference proteome</keyword>
<organism evidence="4 5">
    <name type="scientific">Methyloradius palustris</name>
    <dbReference type="NCBI Taxonomy" id="2778876"/>
    <lineage>
        <taxon>Bacteria</taxon>
        <taxon>Pseudomonadati</taxon>
        <taxon>Pseudomonadota</taxon>
        <taxon>Betaproteobacteria</taxon>
        <taxon>Nitrosomonadales</taxon>
        <taxon>Methylophilaceae</taxon>
        <taxon>Methyloradius</taxon>
    </lineage>
</organism>
<dbReference type="PANTHER" id="PTHR48081:SF9">
    <property type="entry name" value="CARBOXYLESTERASE"/>
    <property type="match status" value="1"/>
</dbReference>
<protein>
    <submittedName>
        <fullName evidence="4">Carboxylesterase</fullName>
    </submittedName>
</protein>
<dbReference type="RefSeq" id="WP_225907111.1">
    <property type="nucleotide sequence ID" value="NZ_AP024110.1"/>
</dbReference>
<feature type="chain" id="PRO_5034961850" evidence="2">
    <location>
        <begin position="21"/>
        <end position="296"/>
    </location>
</feature>
<dbReference type="InterPro" id="IPR029058">
    <property type="entry name" value="AB_hydrolase_fold"/>
</dbReference>
<dbReference type="GO" id="GO:0016787">
    <property type="term" value="F:hydrolase activity"/>
    <property type="evidence" value="ECO:0007669"/>
    <property type="project" value="UniProtKB-KW"/>
</dbReference>
<feature type="domain" description="BD-FAE-like" evidence="3">
    <location>
        <begin position="56"/>
        <end position="243"/>
    </location>
</feature>
<gene>
    <name evidence="4" type="ORF">ZMTM_11090</name>
</gene>
<evidence type="ECO:0000256" key="1">
    <source>
        <dbReference type="ARBA" id="ARBA00022801"/>
    </source>
</evidence>
<feature type="signal peptide" evidence="2">
    <location>
        <begin position="1"/>
        <end position="20"/>
    </location>
</feature>
<dbReference type="Gene3D" id="3.40.50.1820">
    <property type="entry name" value="alpha/beta hydrolase"/>
    <property type="match status" value="1"/>
</dbReference>
<dbReference type="PANTHER" id="PTHR48081">
    <property type="entry name" value="AB HYDROLASE SUPERFAMILY PROTEIN C4A8.06C"/>
    <property type="match status" value="1"/>
</dbReference>
<dbReference type="EMBL" id="AP024110">
    <property type="protein sequence ID" value="BCM24850.1"/>
    <property type="molecule type" value="Genomic_DNA"/>
</dbReference>
<dbReference type="Pfam" id="PF20434">
    <property type="entry name" value="BD-FAE"/>
    <property type="match status" value="1"/>
</dbReference>
<dbReference type="InterPro" id="IPR049492">
    <property type="entry name" value="BD-FAE-like_dom"/>
</dbReference>
<dbReference type="Proteomes" id="UP000826722">
    <property type="component" value="Chromosome"/>
</dbReference>
<dbReference type="KEGG" id="mpau:ZMTM_11090"/>